<dbReference type="EMBL" id="OV725080">
    <property type="protein sequence ID" value="CAH1400808.1"/>
    <property type="molecule type" value="Genomic_DNA"/>
</dbReference>
<evidence type="ECO:0000313" key="1">
    <source>
        <dbReference type="EMBL" id="CAH1400808.1"/>
    </source>
</evidence>
<sequence length="91" mass="9983">MSSLRIGCNVSKIAGSIEALVCYPSTRAIHQSPLWIPNVLSRYQGEPAGGQVLRVPRLYERPFPPPEVSNAGNIPKSGIQRGDWWIALVDV</sequence>
<reference evidence="1" key="1">
    <citation type="submission" date="2022-01" db="EMBL/GenBank/DDBJ databases">
        <authorList>
            <person name="King R."/>
        </authorList>
    </citation>
    <scope>NUCLEOTIDE SEQUENCE</scope>
</reference>
<protein>
    <submittedName>
        <fullName evidence="1">Uncharacterized protein</fullName>
    </submittedName>
</protein>
<proteinExistence type="predicted"/>
<dbReference type="Proteomes" id="UP001152798">
    <property type="component" value="Chromosome 4"/>
</dbReference>
<gene>
    <name evidence="1" type="ORF">NEZAVI_LOCUS9975</name>
</gene>
<organism evidence="1 2">
    <name type="scientific">Nezara viridula</name>
    <name type="common">Southern green stink bug</name>
    <name type="synonym">Cimex viridulus</name>
    <dbReference type="NCBI Taxonomy" id="85310"/>
    <lineage>
        <taxon>Eukaryota</taxon>
        <taxon>Metazoa</taxon>
        <taxon>Ecdysozoa</taxon>
        <taxon>Arthropoda</taxon>
        <taxon>Hexapoda</taxon>
        <taxon>Insecta</taxon>
        <taxon>Pterygota</taxon>
        <taxon>Neoptera</taxon>
        <taxon>Paraneoptera</taxon>
        <taxon>Hemiptera</taxon>
        <taxon>Heteroptera</taxon>
        <taxon>Panheteroptera</taxon>
        <taxon>Pentatomomorpha</taxon>
        <taxon>Pentatomoidea</taxon>
        <taxon>Pentatomidae</taxon>
        <taxon>Pentatominae</taxon>
        <taxon>Nezara</taxon>
    </lineage>
</organism>
<keyword evidence="2" id="KW-1185">Reference proteome</keyword>
<accession>A0A9P0MMC9</accession>
<dbReference type="AlphaFoldDB" id="A0A9P0MMC9"/>
<evidence type="ECO:0000313" key="2">
    <source>
        <dbReference type="Proteomes" id="UP001152798"/>
    </source>
</evidence>
<name>A0A9P0MMC9_NEZVI</name>